<feature type="signal peptide" evidence="1">
    <location>
        <begin position="1"/>
        <end position="27"/>
    </location>
</feature>
<dbReference type="GeneID" id="39582834"/>
<dbReference type="Proteomes" id="UP000272025">
    <property type="component" value="Unassembled WGS sequence"/>
</dbReference>
<keyword evidence="1" id="KW-0732">Signal</keyword>
<evidence type="ECO:0000313" key="2">
    <source>
        <dbReference type="EMBL" id="ROT37596.1"/>
    </source>
</evidence>
<proteinExistence type="predicted"/>
<dbReference type="AlphaFoldDB" id="A0A3N2PTF1"/>
<reference evidence="2 3" key="1">
    <citation type="journal article" date="2018" name="Mol. Ecol.">
        <title>The obligate alkalophilic soda-lake fungus Sodiomyces alkalinus has shifted to a protein diet.</title>
        <authorList>
            <person name="Grum-Grzhimaylo A.A."/>
            <person name="Falkoski D.L."/>
            <person name="van den Heuvel J."/>
            <person name="Valero-Jimenez C.A."/>
            <person name="Min B."/>
            <person name="Choi I.G."/>
            <person name="Lipzen A."/>
            <person name="Daum C.G."/>
            <person name="Aanen D.K."/>
            <person name="Tsang A."/>
            <person name="Henrissat B."/>
            <person name="Bilanenko E.N."/>
            <person name="de Vries R.P."/>
            <person name="van Kan J.A.L."/>
            <person name="Grigoriev I.V."/>
            <person name="Debets A.J.M."/>
        </authorList>
    </citation>
    <scope>NUCLEOTIDE SEQUENCE [LARGE SCALE GENOMIC DNA]</scope>
    <source>
        <strain evidence="2 3">F11</strain>
    </source>
</reference>
<keyword evidence="3" id="KW-1185">Reference proteome</keyword>
<protein>
    <submittedName>
        <fullName evidence="2">Uncharacterized protein</fullName>
    </submittedName>
</protein>
<gene>
    <name evidence="2" type="ORF">SODALDRAFT_361315</name>
</gene>
<organism evidence="2 3">
    <name type="scientific">Sodiomyces alkalinus (strain CBS 110278 / VKM F-3762 / F11)</name>
    <name type="common">Alkaliphilic filamentous fungus</name>
    <dbReference type="NCBI Taxonomy" id="1314773"/>
    <lineage>
        <taxon>Eukaryota</taxon>
        <taxon>Fungi</taxon>
        <taxon>Dikarya</taxon>
        <taxon>Ascomycota</taxon>
        <taxon>Pezizomycotina</taxon>
        <taxon>Sordariomycetes</taxon>
        <taxon>Hypocreomycetidae</taxon>
        <taxon>Glomerellales</taxon>
        <taxon>Plectosphaerellaceae</taxon>
        <taxon>Sodiomyces</taxon>
    </lineage>
</organism>
<dbReference type="RefSeq" id="XP_028465402.1">
    <property type="nucleotide sequence ID" value="XM_028614356.1"/>
</dbReference>
<dbReference type="EMBL" id="ML119057">
    <property type="protein sequence ID" value="ROT37596.1"/>
    <property type="molecule type" value="Genomic_DNA"/>
</dbReference>
<sequence>MVYQFSLMRLVAMVACALAVFLALAPAATIPKAGSVPRMEPAGQEPEIILKKINVNLLAPRSNSECPQDRNVSGMAARNTIRIKGEPGCAVGS</sequence>
<feature type="chain" id="PRO_5018083191" evidence="1">
    <location>
        <begin position="28"/>
        <end position="93"/>
    </location>
</feature>
<name>A0A3N2PTF1_SODAK</name>
<accession>A0A3N2PTF1</accession>
<evidence type="ECO:0000313" key="3">
    <source>
        <dbReference type="Proteomes" id="UP000272025"/>
    </source>
</evidence>
<evidence type="ECO:0000256" key="1">
    <source>
        <dbReference type="SAM" id="SignalP"/>
    </source>
</evidence>